<evidence type="ECO:0000256" key="1">
    <source>
        <dbReference type="SAM" id="MobiDB-lite"/>
    </source>
</evidence>
<evidence type="ECO:0000313" key="3">
    <source>
        <dbReference type="Proteomes" id="UP000598217"/>
    </source>
</evidence>
<sequence>MILPNAVIRDERLSYTARGVLAELLSRPDGWDTNADDMWRNARKNRGESAEGRRAFRSAFAELEECGYLLRTRERGQDGRMVTSLAVYDTPDHRDAGTGMSDRGAESGTSVPPAKTEVLPGHTDVPPTGMSVSGTSLRSTEEEVLEETPLPPELVTILTRAGARAEEMKTIIDHIHKHHPHKVATHRYLAGWDAAQLAELIRTVRAQTTKADVAARLAELKQGPKCTHWVSGGASPHPASGKPICPQCRAETEGAEAA</sequence>
<feature type="region of interest" description="Disordered" evidence="1">
    <location>
        <begin position="90"/>
        <end position="134"/>
    </location>
</feature>
<evidence type="ECO:0008006" key="4">
    <source>
        <dbReference type="Google" id="ProtNLM"/>
    </source>
</evidence>
<evidence type="ECO:0000313" key="2">
    <source>
        <dbReference type="EMBL" id="MBE1459127.1"/>
    </source>
</evidence>
<accession>A0ABR9HJC6</accession>
<name>A0ABR9HJC6_9ACTN</name>
<proteinExistence type="predicted"/>
<reference evidence="2 3" key="1">
    <citation type="submission" date="2020-10" db="EMBL/GenBank/DDBJ databases">
        <title>Sequencing the genomes of 1000 actinobacteria strains.</title>
        <authorList>
            <person name="Klenk H.-P."/>
        </authorList>
    </citation>
    <scope>NUCLEOTIDE SEQUENCE [LARGE SCALE GENOMIC DNA]</scope>
    <source>
        <strain evidence="2 3">DSM 45157</strain>
    </source>
</reference>
<organism evidence="2 3">
    <name type="scientific">Nocardiopsis terrae</name>
    <dbReference type="NCBI Taxonomy" id="372655"/>
    <lineage>
        <taxon>Bacteria</taxon>
        <taxon>Bacillati</taxon>
        <taxon>Actinomycetota</taxon>
        <taxon>Actinomycetes</taxon>
        <taxon>Streptosporangiales</taxon>
        <taxon>Nocardiopsidaceae</taxon>
        <taxon>Nocardiopsis</taxon>
    </lineage>
</organism>
<gene>
    <name evidence="2" type="ORF">H4W79_003341</name>
</gene>
<dbReference type="EMBL" id="JADBDY010000001">
    <property type="protein sequence ID" value="MBE1459127.1"/>
    <property type="molecule type" value="Genomic_DNA"/>
</dbReference>
<protein>
    <recommendedName>
        <fullName evidence="4">Helix-turn-helix domain-containing protein</fullName>
    </recommendedName>
</protein>
<dbReference type="RefSeq" id="WP_191272268.1">
    <property type="nucleotide sequence ID" value="NZ_BMXJ01000005.1"/>
</dbReference>
<comment type="caution">
    <text evidence="2">The sequence shown here is derived from an EMBL/GenBank/DDBJ whole genome shotgun (WGS) entry which is preliminary data.</text>
</comment>
<keyword evidence="3" id="KW-1185">Reference proteome</keyword>
<dbReference type="Proteomes" id="UP000598217">
    <property type="component" value="Unassembled WGS sequence"/>
</dbReference>